<name>A0A3N1G978_9ACTN</name>
<dbReference type="InterPro" id="IPR017523">
    <property type="entry name" value="Rv3268"/>
</dbReference>
<dbReference type="NCBIfam" id="TIGR03089">
    <property type="entry name" value="TIGR03089 family protein"/>
    <property type="match status" value="1"/>
</dbReference>
<dbReference type="InterPro" id="IPR042099">
    <property type="entry name" value="ANL_N_sf"/>
</dbReference>
<accession>A0A3N1G978</accession>
<dbReference type="SUPFAM" id="SSF56801">
    <property type="entry name" value="Acetyl-CoA synthetase-like"/>
    <property type="match status" value="1"/>
</dbReference>
<reference evidence="2 3" key="1">
    <citation type="journal article" date="2015" name="Stand. Genomic Sci.">
        <title>Genomic Encyclopedia of Bacterial and Archaeal Type Strains, Phase III: the genomes of soil and plant-associated and newly described type strains.</title>
        <authorList>
            <person name="Whitman W.B."/>
            <person name="Woyke T."/>
            <person name="Klenk H.P."/>
            <person name="Zhou Y."/>
            <person name="Lilburn T.G."/>
            <person name="Beck B.J."/>
            <person name="De Vos P."/>
            <person name="Vandamme P."/>
            <person name="Eisen J.A."/>
            <person name="Garrity G."/>
            <person name="Hugenholtz P."/>
            <person name="Kyrpides N.C."/>
        </authorList>
    </citation>
    <scope>NUCLEOTIDE SEQUENCE [LARGE SCALE GENOMIC DNA]</scope>
    <source>
        <strain evidence="2 3">CECT 7306</strain>
    </source>
</reference>
<feature type="region of interest" description="Disordered" evidence="1">
    <location>
        <begin position="1"/>
        <end position="25"/>
    </location>
</feature>
<dbReference type="EMBL" id="RJKN01000010">
    <property type="protein sequence ID" value="ROP26718.1"/>
    <property type="molecule type" value="Genomic_DNA"/>
</dbReference>
<dbReference type="Gene3D" id="3.40.50.12780">
    <property type="entry name" value="N-terminal domain of ligase-like"/>
    <property type="match status" value="1"/>
</dbReference>
<proteinExistence type="predicted"/>
<dbReference type="OrthoDB" id="3396763at2"/>
<comment type="caution">
    <text evidence="2">The sequence shown here is derived from an EMBL/GenBank/DDBJ whole genome shotgun (WGS) entry which is preliminary data.</text>
</comment>
<gene>
    <name evidence="2" type="ORF">EDC03_3188</name>
</gene>
<dbReference type="Proteomes" id="UP000276232">
    <property type="component" value="Unassembled WGS sequence"/>
</dbReference>
<dbReference type="InParanoid" id="A0A3N1G978"/>
<evidence type="ECO:0000313" key="2">
    <source>
        <dbReference type="EMBL" id="ROP26718.1"/>
    </source>
</evidence>
<evidence type="ECO:0000313" key="3">
    <source>
        <dbReference type="Proteomes" id="UP000276232"/>
    </source>
</evidence>
<dbReference type="RefSeq" id="WP_123381258.1">
    <property type="nucleotide sequence ID" value="NZ_RJKN01000010.1"/>
</dbReference>
<keyword evidence="3" id="KW-1185">Reference proteome</keyword>
<evidence type="ECO:0000256" key="1">
    <source>
        <dbReference type="SAM" id="MobiDB-lite"/>
    </source>
</evidence>
<protein>
    <submittedName>
        <fullName evidence="2">Uncharacterized protein (TIGR03089 family)</fullName>
    </submittedName>
</protein>
<sequence>MPDVQPAPDRSPVPADHGTDHRVPPAVARARDVPTLLDALVEADPGRPRVTWYGTDGERVELSARVLANWVSKSAHLLVEDCDVEPGDEVHLALPQHWRTVVLALAAWSVGADPTWPEESLSEPDELDDLEPAPPAVLVTTPDGPVGPAGRVVVVDLAALSRAVEGGPAGALDYNAEVAGHDDVLDADEQLQDRSVVELGDSLAGISGLVAGDRVLGPAEDLAPDLVLGALHLDGSVVLVHPDVAARPGALDDLAAQEQATAHT</sequence>
<dbReference type="AlphaFoldDB" id="A0A3N1G978"/>
<organism evidence="2 3">
    <name type="scientific">Pseudokineococcus lusitanus</name>
    <dbReference type="NCBI Taxonomy" id="763993"/>
    <lineage>
        <taxon>Bacteria</taxon>
        <taxon>Bacillati</taxon>
        <taxon>Actinomycetota</taxon>
        <taxon>Actinomycetes</taxon>
        <taxon>Kineosporiales</taxon>
        <taxon>Kineosporiaceae</taxon>
        <taxon>Pseudokineococcus</taxon>
    </lineage>
</organism>